<dbReference type="InterPro" id="IPR036641">
    <property type="entry name" value="HPT_dom_sf"/>
</dbReference>
<dbReference type="SUPFAM" id="SSF47226">
    <property type="entry name" value="Histidine-containing phosphotransfer domain, HPT domain"/>
    <property type="match status" value="1"/>
</dbReference>
<sequence length="114" mass="12485">MSQGMEGFEQELQALKDSYADQVPQKLAEIDALWGSLVDNGWDEEIFKTLHRMVHSMAGSAQVFGFTTMGKSARELELLLKAVSNSGEPLSEAHYAELPVLVEAVRASAQFPDG</sequence>
<gene>
    <name evidence="2" type="ORF">MNBD_GAMMA17-331</name>
</gene>
<accession>A0A3B0Z580</accession>
<dbReference type="PROSITE" id="PS50894">
    <property type="entry name" value="HPT"/>
    <property type="match status" value="1"/>
</dbReference>
<dbReference type="Gene3D" id="1.20.120.160">
    <property type="entry name" value="HPT domain"/>
    <property type="match status" value="1"/>
</dbReference>
<dbReference type="EMBL" id="UOFQ01000102">
    <property type="protein sequence ID" value="VAW88585.1"/>
    <property type="molecule type" value="Genomic_DNA"/>
</dbReference>
<proteinExistence type="predicted"/>
<feature type="domain" description="HPt" evidence="1">
    <location>
        <begin position="8"/>
        <end position="114"/>
    </location>
</feature>
<dbReference type="GO" id="GO:0000160">
    <property type="term" value="P:phosphorelay signal transduction system"/>
    <property type="evidence" value="ECO:0007669"/>
    <property type="project" value="InterPro"/>
</dbReference>
<organism evidence="2">
    <name type="scientific">hydrothermal vent metagenome</name>
    <dbReference type="NCBI Taxonomy" id="652676"/>
    <lineage>
        <taxon>unclassified sequences</taxon>
        <taxon>metagenomes</taxon>
        <taxon>ecological metagenomes</taxon>
    </lineage>
</organism>
<name>A0A3B0Z580_9ZZZZ</name>
<evidence type="ECO:0000313" key="2">
    <source>
        <dbReference type="EMBL" id="VAW88585.1"/>
    </source>
</evidence>
<evidence type="ECO:0000259" key="1">
    <source>
        <dbReference type="PROSITE" id="PS50894"/>
    </source>
</evidence>
<dbReference type="Pfam" id="PF01627">
    <property type="entry name" value="Hpt"/>
    <property type="match status" value="1"/>
</dbReference>
<protein>
    <recommendedName>
        <fullName evidence="1">HPt domain-containing protein</fullName>
    </recommendedName>
</protein>
<dbReference type="AlphaFoldDB" id="A0A3B0Z580"/>
<reference evidence="2" key="1">
    <citation type="submission" date="2018-06" db="EMBL/GenBank/DDBJ databases">
        <authorList>
            <person name="Zhirakovskaya E."/>
        </authorList>
    </citation>
    <scope>NUCLEOTIDE SEQUENCE</scope>
</reference>
<dbReference type="InterPro" id="IPR008207">
    <property type="entry name" value="Sig_transdc_His_kin_Hpt_dom"/>
</dbReference>